<dbReference type="Proteomes" id="UP000008827">
    <property type="component" value="Chromosome 2"/>
</dbReference>
<dbReference type="EMBL" id="CM000835">
    <property type="protein sequence ID" value="KRH71931.1"/>
    <property type="molecule type" value="Genomic_DNA"/>
</dbReference>
<sequence>MALNDFLEDPSQPQGHETPPQQGQGQHPEFAQVEKEDGRAYCKYCNASYATTGSIYGRTSNLRRHLFQQCKKNPHKQVDKKQKIIVFGSDSESDRNKVSMKLVDFNQEQTLIALAKMIIIEELAFKFVENERFRKFMEDAQPKFKIPSRVTIVRYCMHVFNDEKEKLKRVSSANKQMVLLTMDIWTSIQNMNYMCMTTHYIDEGWELNKKILTFCLISFHKGETIGVTLENCLKEWGISKVCCVIVDNASANNLAISYLAKALSVLNGHTLLNGECMHMRCSDHILNLIISDGLKEIDLFIRKIRVICKFVKSSPSRFVSFKRCVEENSTYLMLDVVEKYEHVFYCYEYVEAAYELNLISNEHAGVFISLLKTKYDATISFSMSLHVTANTFLRSCSNSANSSTLASNMASQHNDDKGDKGDD</sequence>
<dbReference type="GO" id="GO:0003677">
    <property type="term" value="F:DNA binding"/>
    <property type="evidence" value="ECO:0007669"/>
    <property type="project" value="InterPro"/>
</dbReference>
<organism evidence="9">
    <name type="scientific">Glycine max</name>
    <name type="common">Soybean</name>
    <name type="synonym">Glycine hispida</name>
    <dbReference type="NCBI Taxonomy" id="3847"/>
    <lineage>
        <taxon>Eukaryota</taxon>
        <taxon>Viridiplantae</taxon>
        <taxon>Streptophyta</taxon>
        <taxon>Embryophyta</taxon>
        <taxon>Tracheophyta</taxon>
        <taxon>Spermatophyta</taxon>
        <taxon>Magnoliopsida</taxon>
        <taxon>eudicotyledons</taxon>
        <taxon>Gunneridae</taxon>
        <taxon>Pentapetalae</taxon>
        <taxon>rosids</taxon>
        <taxon>fabids</taxon>
        <taxon>Fabales</taxon>
        <taxon>Fabaceae</taxon>
        <taxon>Papilionoideae</taxon>
        <taxon>50 kb inversion clade</taxon>
        <taxon>NPAAA clade</taxon>
        <taxon>indigoferoid/millettioid clade</taxon>
        <taxon>Phaseoleae</taxon>
        <taxon>Glycine</taxon>
        <taxon>Glycine subgen. Soja</taxon>
    </lineage>
</organism>
<gene>
    <name evidence="9" type="ORF">GLYMA_02G178900</name>
</gene>
<dbReference type="PANTHER" id="PTHR46481">
    <property type="entry name" value="ZINC FINGER BED DOMAIN-CONTAINING PROTEIN 4"/>
    <property type="match status" value="1"/>
</dbReference>
<evidence type="ECO:0000256" key="2">
    <source>
        <dbReference type="ARBA" id="ARBA00022771"/>
    </source>
</evidence>
<evidence type="ECO:0000256" key="6">
    <source>
        <dbReference type="PROSITE-ProRule" id="PRU00027"/>
    </source>
</evidence>
<protein>
    <recommendedName>
        <fullName evidence="8">BED-type domain-containing protein</fullName>
    </recommendedName>
</protein>
<feature type="compositionally biased region" description="Basic and acidic residues" evidence="7">
    <location>
        <begin position="413"/>
        <end position="423"/>
    </location>
</feature>
<dbReference type="PANTHER" id="PTHR46481:SF2">
    <property type="entry name" value="BED-TYPE DOMAIN-CONTAINING PROTEIN"/>
    <property type="match status" value="1"/>
</dbReference>
<keyword evidence="11" id="KW-1185">Reference proteome</keyword>
<dbReference type="SMART" id="SM00614">
    <property type="entry name" value="ZnF_BED"/>
    <property type="match status" value="1"/>
</dbReference>
<feature type="domain" description="BED-type" evidence="8">
    <location>
        <begin position="30"/>
        <end position="82"/>
    </location>
</feature>
<dbReference type="STRING" id="3847.A0A0R0L4R7"/>
<keyword evidence="2 6" id="KW-0863">Zinc-finger</keyword>
<dbReference type="SUPFAM" id="SSF53098">
    <property type="entry name" value="Ribonuclease H-like"/>
    <property type="match status" value="1"/>
</dbReference>
<reference evidence="9 10" key="1">
    <citation type="journal article" date="2010" name="Nature">
        <title>Genome sequence of the palaeopolyploid soybean.</title>
        <authorList>
            <person name="Schmutz J."/>
            <person name="Cannon S.B."/>
            <person name="Schlueter J."/>
            <person name="Ma J."/>
            <person name="Mitros T."/>
            <person name="Nelson W."/>
            <person name="Hyten D.L."/>
            <person name="Song Q."/>
            <person name="Thelen J.J."/>
            <person name="Cheng J."/>
            <person name="Xu D."/>
            <person name="Hellsten U."/>
            <person name="May G.D."/>
            <person name="Yu Y."/>
            <person name="Sakurai T."/>
            <person name="Umezawa T."/>
            <person name="Bhattacharyya M.K."/>
            <person name="Sandhu D."/>
            <person name="Valliyodan B."/>
            <person name="Lindquist E."/>
            <person name="Peto M."/>
            <person name="Grant D."/>
            <person name="Shu S."/>
            <person name="Goodstein D."/>
            <person name="Barry K."/>
            <person name="Futrell-Griggs M."/>
            <person name="Abernathy B."/>
            <person name="Du J."/>
            <person name="Tian Z."/>
            <person name="Zhu L."/>
            <person name="Gill N."/>
            <person name="Joshi T."/>
            <person name="Libault M."/>
            <person name="Sethuraman A."/>
            <person name="Zhang X.-C."/>
            <person name="Shinozaki K."/>
            <person name="Nguyen H.T."/>
            <person name="Wing R.A."/>
            <person name="Cregan P."/>
            <person name="Specht J."/>
            <person name="Grimwood J."/>
            <person name="Rokhsar D."/>
            <person name="Stacey G."/>
            <person name="Shoemaker R.C."/>
            <person name="Jackson S.A."/>
        </authorList>
    </citation>
    <scope>NUCLEOTIDE SEQUENCE</scope>
    <source>
        <strain evidence="10">cv. Williams 82</strain>
        <tissue evidence="9">Callus</tissue>
    </source>
</reference>
<dbReference type="InterPro" id="IPR052035">
    <property type="entry name" value="ZnF_BED_domain_contain"/>
</dbReference>
<dbReference type="GO" id="GO:0005634">
    <property type="term" value="C:nucleus"/>
    <property type="evidence" value="ECO:0000318"/>
    <property type="project" value="GO_Central"/>
</dbReference>
<evidence type="ECO:0000256" key="5">
    <source>
        <dbReference type="ARBA" id="ARBA00023163"/>
    </source>
</evidence>
<feature type="region of interest" description="Disordered" evidence="7">
    <location>
        <begin position="1"/>
        <end position="30"/>
    </location>
</feature>
<dbReference type="OMA" id="CVEENST"/>
<dbReference type="Gramene" id="KRH71931">
    <property type="protein sequence ID" value="KRH71931"/>
    <property type="gene ID" value="GLYMA_02G178900"/>
</dbReference>
<dbReference type="AlphaFoldDB" id="A0A0R0L4R7"/>
<dbReference type="Pfam" id="PF02892">
    <property type="entry name" value="zf-BED"/>
    <property type="match status" value="1"/>
</dbReference>
<keyword evidence="1" id="KW-0479">Metal-binding</keyword>
<keyword evidence="5" id="KW-0804">Transcription</keyword>
<dbReference type="InterPro" id="IPR003656">
    <property type="entry name" value="Znf_BED"/>
</dbReference>
<evidence type="ECO:0000313" key="10">
    <source>
        <dbReference type="EnsemblPlants" id="KRH71931"/>
    </source>
</evidence>
<evidence type="ECO:0000256" key="1">
    <source>
        <dbReference type="ARBA" id="ARBA00022723"/>
    </source>
</evidence>
<evidence type="ECO:0000256" key="4">
    <source>
        <dbReference type="ARBA" id="ARBA00023015"/>
    </source>
</evidence>
<evidence type="ECO:0000313" key="11">
    <source>
        <dbReference type="Proteomes" id="UP000008827"/>
    </source>
</evidence>
<dbReference type="EnsemblPlants" id="KRH71931">
    <property type="protein sequence ID" value="KRH71931"/>
    <property type="gene ID" value="GLYMA_02G178900"/>
</dbReference>
<feature type="compositionally biased region" description="Polar residues" evidence="7">
    <location>
        <begin position="11"/>
        <end position="25"/>
    </location>
</feature>
<keyword evidence="3" id="KW-0862">Zinc</keyword>
<evidence type="ECO:0000256" key="3">
    <source>
        <dbReference type="ARBA" id="ARBA00022833"/>
    </source>
</evidence>
<dbReference type="GO" id="GO:0006357">
    <property type="term" value="P:regulation of transcription by RNA polymerase II"/>
    <property type="evidence" value="ECO:0000318"/>
    <property type="project" value="GO_Central"/>
</dbReference>
<proteinExistence type="predicted"/>
<dbReference type="InterPro" id="IPR012337">
    <property type="entry name" value="RNaseH-like_sf"/>
</dbReference>
<reference evidence="10" key="2">
    <citation type="submission" date="2018-02" db="UniProtKB">
        <authorList>
            <consortium name="EnsemblPlants"/>
        </authorList>
    </citation>
    <scope>IDENTIFICATION</scope>
    <source>
        <strain evidence="10">Williams 82</strain>
    </source>
</reference>
<evidence type="ECO:0000313" key="9">
    <source>
        <dbReference type="EMBL" id="KRH71931.1"/>
    </source>
</evidence>
<keyword evidence="4" id="KW-0805">Transcription regulation</keyword>
<feature type="region of interest" description="Disordered" evidence="7">
    <location>
        <begin position="404"/>
        <end position="423"/>
    </location>
</feature>
<reference evidence="9" key="3">
    <citation type="submission" date="2018-07" db="EMBL/GenBank/DDBJ databases">
        <title>WGS assembly of Glycine max.</title>
        <authorList>
            <person name="Schmutz J."/>
            <person name="Cannon S."/>
            <person name="Schlueter J."/>
            <person name="Ma J."/>
            <person name="Mitros T."/>
            <person name="Nelson W."/>
            <person name="Hyten D."/>
            <person name="Song Q."/>
            <person name="Thelen J."/>
            <person name="Cheng J."/>
            <person name="Xu D."/>
            <person name="Hellsten U."/>
            <person name="May G."/>
            <person name="Yu Y."/>
            <person name="Sakurai T."/>
            <person name="Umezawa T."/>
            <person name="Bhattacharyya M."/>
            <person name="Sandhu D."/>
            <person name="Valliyodan B."/>
            <person name="Lindquist E."/>
            <person name="Peto M."/>
            <person name="Grant D."/>
            <person name="Shu S."/>
            <person name="Goodstein D."/>
            <person name="Barry K."/>
            <person name="Futrell-Griggs M."/>
            <person name="Abernathy B."/>
            <person name="Du J."/>
            <person name="Tian Z."/>
            <person name="Zhu L."/>
            <person name="Gill N."/>
            <person name="Joshi T."/>
            <person name="Libault M."/>
            <person name="Sethuraman A."/>
            <person name="Zhang X."/>
            <person name="Shinozaki K."/>
            <person name="Nguyen H."/>
            <person name="Wing R."/>
            <person name="Cregan P."/>
            <person name="Specht J."/>
            <person name="Grimwood J."/>
            <person name="Rokhsar D."/>
            <person name="Stacey G."/>
            <person name="Shoemaker R."/>
            <person name="Jackson S."/>
        </authorList>
    </citation>
    <scope>NUCLEOTIDE SEQUENCE</scope>
    <source>
        <tissue evidence="9">Callus</tissue>
    </source>
</reference>
<dbReference type="PROSITE" id="PS50808">
    <property type="entry name" value="ZF_BED"/>
    <property type="match status" value="1"/>
</dbReference>
<dbReference type="InParanoid" id="A0A0R0L4R7"/>
<name>A0A0R0L4R7_SOYBN</name>
<evidence type="ECO:0000256" key="7">
    <source>
        <dbReference type="SAM" id="MobiDB-lite"/>
    </source>
</evidence>
<accession>A0A0R0L4R7</accession>
<dbReference type="GO" id="GO:0008270">
    <property type="term" value="F:zinc ion binding"/>
    <property type="evidence" value="ECO:0007669"/>
    <property type="project" value="UniProtKB-KW"/>
</dbReference>
<evidence type="ECO:0000259" key="8">
    <source>
        <dbReference type="PROSITE" id="PS50808"/>
    </source>
</evidence>